<dbReference type="GO" id="GO:0022900">
    <property type="term" value="P:electron transport chain"/>
    <property type="evidence" value="ECO:0007669"/>
    <property type="project" value="InterPro"/>
</dbReference>
<dbReference type="AlphaFoldDB" id="A0A8C5JWG1"/>
<evidence type="ECO:0000313" key="2">
    <source>
        <dbReference type="Ensembl" id="ENSJJAP00000000964.1"/>
    </source>
</evidence>
<dbReference type="PANTHER" id="PTHR12219:SF17">
    <property type="entry name" value="WD REPEAT-CONTAINING PROTEIN 93"/>
    <property type="match status" value="1"/>
</dbReference>
<dbReference type="InterPro" id="IPR036322">
    <property type="entry name" value="WD40_repeat_dom_sf"/>
</dbReference>
<dbReference type="Proteomes" id="UP000694385">
    <property type="component" value="Unassembled WGS sequence"/>
</dbReference>
<dbReference type="InterPro" id="IPR006885">
    <property type="entry name" value="NADH_UbQ_FeS_4_mit-like"/>
</dbReference>
<accession>A0A8C5JWG1</accession>
<dbReference type="InterPro" id="IPR049547">
    <property type="entry name" value="WDR93_beta-prop"/>
</dbReference>
<keyword evidence="3" id="KW-1185">Reference proteome</keyword>
<protein>
    <submittedName>
        <fullName evidence="2">WD repeat domain 93</fullName>
    </submittedName>
</protein>
<evidence type="ECO:0000256" key="1">
    <source>
        <dbReference type="SAM" id="MobiDB-lite"/>
    </source>
</evidence>
<dbReference type="PANTHER" id="PTHR12219">
    <property type="entry name" value="NADH-UBIQUINONE OXIDOREDUCTASE"/>
    <property type="match status" value="1"/>
</dbReference>
<dbReference type="GeneTree" id="ENSGT00390000009995"/>
<name>A0A8C5JWG1_JACJA</name>
<reference evidence="2" key="1">
    <citation type="submission" date="2025-08" db="UniProtKB">
        <authorList>
            <consortium name="Ensembl"/>
        </authorList>
    </citation>
    <scope>IDENTIFICATION</scope>
</reference>
<reference evidence="2" key="2">
    <citation type="submission" date="2025-09" db="UniProtKB">
        <authorList>
            <consortium name="Ensembl"/>
        </authorList>
    </citation>
    <scope>IDENTIFICATION</scope>
</reference>
<dbReference type="Ensembl" id="ENSJJAT00000001064.1">
    <property type="protein sequence ID" value="ENSJJAP00000000964.1"/>
    <property type="gene ID" value="ENSJJAG00000000817.1"/>
</dbReference>
<organism evidence="2 3">
    <name type="scientific">Jaculus jaculus</name>
    <name type="common">Lesser Egyptian jerboa</name>
    <dbReference type="NCBI Taxonomy" id="51337"/>
    <lineage>
        <taxon>Eukaryota</taxon>
        <taxon>Metazoa</taxon>
        <taxon>Chordata</taxon>
        <taxon>Craniata</taxon>
        <taxon>Vertebrata</taxon>
        <taxon>Euteleostomi</taxon>
        <taxon>Mammalia</taxon>
        <taxon>Eutheria</taxon>
        <taxon>Euarchontoglires</taxon>
        <taxon>Glires</taxon>
        <taxon>Rodentia</taxon>
        <taxon>Myomorpha</taxon>
        <taxon>Dipodoidea</taxon>
        <taxon>Dipodidae</taxon>
        <taxon>Dipodinae</taxon>
        <taxon>Jaculus</taxon>
    </lineage>
</organism>
<dbReference type="SUPFAM" id="SSF50978">
    <property type="entry name" value="WD40 repeat-like"/>
    <property type="match status" value="1"/>
</dbReference>
<evidence type="ECO:0000313" key="3">
    <source>
        <dbReference type="Proteomes" id="UP000694385"/>
    </source>
</evidence>
<proteinExistence type="predicted"/>
<feature type="region of interest" description="Disordered" evidence="1">
    <location>
        <begin position="1"/>
        <end position="31"/>
    </location>
</feature>
<sequence length="689" mass="78421">MSSSRRSRTQKMRVPQFAQRGPLEVPLPTEKDWPVDDEENYEFQDLNMGLDSLPQPYRMISKLVDLLIGWAWELIEEREMLKEVESNQIPPTIYSPCAEIQHSTVPSCMTIAQDYLFIGGAKGFSIYNLYNAKRMYVWEKPKVDVTHIWATDLGNEILIVPVDKMGIVRLFYFYKDVLFLVKAINEVDDTSKQSTCVKMKISYGGDFAAFLLQGSGDVWLDVYKLPKDSWLKEVEHPQLALNSKKKIRQPQLNPLDPVTAENAEMDVSISFKGDVKLSLPVYIMKIKPPKPITGTTFKSPLECFAKIEDYYGMGSGQNHFIRDSHWEQHMEVFYTTYKKHLDKEREEEPLSVATFHFLLPSCITTMPSEAKIPPGVVCTLGMHWTGSHNFFFYSLNKSPKDKVDPENVWPCAAPIAMSQLSGSSSYLVLACEDGVLILWDLIQGFPFGVVALPEGYFCQSIQFLRFFVVHEGQNMYPEGPVKSQMKCVVLCTNASLHLVSASGTRGPTIEVLVKKPLKHLEEAICTVAVIPALPGMVLIFSRNHSVSLMDVAKAEIICAFASPVSHQLEVSWKPLFVVSAYHPYFLIHRSHSDGETEPTNDAENTPNSILYFNFEAYPLLENISKNCTISQKVLADCNALPQVLPLEKKCELLLQKSFQKLAKNEANRRDWWVRLRKYSMFLHRENLKK</sequence>
<gene>
    <name evidence="2" type="primary">Wdr93</name>
</gene>
<dbReference type="Pfam" id="PF21030">
    <property type="entry name" value="WDR93"/>
    <property type="match status" value="1"/>
</dbReference>
<dbReference type="OMA" id="YSHETES"/>
<feature type="compositionally biased region" description="Basic residues" evidence="1">
    <location>
        <begin position="1"/>
        <end position="11"/>
    </location>
</feature>